<proteinExistence type="predicted"/>
<keyword evidence="3" id="KW-1185">Reference proteome</keyword>
<dbReference type="Proteomes" id="UP000724874">
    <property type="component" value="Unassembled WGS sequence"/>
</dbReference>
<evidence type="ECO:0000313" key="3">
    <source>
        <dbReference type="Proteomes" id="UP000724874"/>
    </source>
</evidence>
<dbReference type="OrthoDB" id="3043660at2759"/>
<feature type="chain" id="PRO_5040321268" evidence="1">
    <location>
        <begin position="19"/>
        <end position="156"/>
    </location>
</feature>
<sequence>MKFILSTALLSLASLASGLVIPRQFCPEVTRFGILIVNSPTNATSFNPGDPIHIHADFNCAINTFGIKPEFTDYTLEVPVDINNGFEPRIVLARRTLAPGATTDDFTVTLPHWDYIPNSGYSVFLTDVYPTKGYDGSALYVEGTIEAGLTINPPTL</sequence>
<evidence type="ECO:0000313" key="2">
    <source>
        <dbReference type="EMBL" id="KAF8900255.1"/>
    </source>
</evidence>
<gene>
    <name evidence="2" type="ORF">CPB84DRAFT_1040895</name>
</gene>
<protein>
    <submittedName>
        <fullName evidence="2">Uncharacterized protein</fullName>
    </submittedName>
</protein>
<evidence type="ECO:0000256" key="1">
    <source>
        <dbReference type="SAM" id="SignalP"/>
    </source>
</evidence>
<accession>A0A9P5NP48</accession>
<reference evidence="2" key="1">
    <citation type="submission" date="2020-11" db="EMBL/GenBank/DDBJ databases">
        <authorList>
            <consortium name="DOE Joint Genome Institute"/>
            <person name="Ahrendt S."/>
            <person name="Riley R."/>
            <person name="Andreopoulos W."/>
            <person name="LaButti K."/>
            <person name="Pangilinan J."/>
            <person name="Ruiz-duenas F.J."/>
            <person name="Barrasa J.M."/>
            <person name="Sanchez-Garcia M."/>
            <person name="Camarero S."/>
            <person name="Miyauchi S."/>
            <person name="Serrano A."/>
            <person name="Linde D."/>
            <person name="Babiker R."/>
            <person name="Drula E."/>
            <person name="Ayuso-Fernandez I."/>
            <person name="Pacheco R."/>
            <person name="Padilla G."/>
            <person name="Ferreira P."/>
            <person name="Barriuso J."/>
            <person name="Kellner H."/>
            <person name="Castanera R."/>
            <person name="Alfaro M."/>
            <person name="Ramirez L."/>
            <person name="Pisabarro A.G."/>
            <person name="Kuo A."/>
            <person name="Tritt A."/>
            <person name="Lipzen A."/>
            <person name="He G."/>
            <person name="Yan M."/>
            <person name="Ng V."/>
            <person name="Cullen D."/>
            <person name="Martin F."/>
            <person name="Rosso M.-N."/>
            <person name="Henrissat B."/>
            <person name="Hibbett D."/>
            <person name="Martinez A.T."/>
            <person name="Grigoriev I.V."/>
        </authorList>
    </citation>
    <scope>NUCLEOTIDE SEQUENCE</scope>
    <source>
        <strain evidence="2">AH 44721</strain>
    </source>
</reference>
<keyword evidence="1" id="KW-0732">Signal</keyword>
<organism evidence="2 3">
    <name type="scientific">Gymnopilus junonius</name>
    <name type="common">Spectacular rustgill mushroom</name>
    <name type="synonym">Gymnopilus spectabilis subsp. junonius</name>
    <dbReference type="NCBI Taxonomy" id="109634"/>
    <lineage>
        <taxon>Eukaryota</taxon>
        <taxon>Fungi</taxon>
        <taxon>Dikarya</taxon>
        <taxon>Basidiomycota</taxon>
        <taxon>Agaricomycotina</taxon>
        <taxon>Agaricomycetes</taxon>
        <taxon>Agaricomycetidae</taxon>
        <taxon>Agaricales</taxon>
        <taxon>Agaricineae</taxon>
        <taxon>Hymenogastraceae</taxon>
        <taxon>Gymnopilus</taxon>
    </lineage>
</organism>
<name>A0A9P5NP48_GYMJU</name>
<dbReference type="EMBL" id="JADNYJ010000048">
    <property type="protein sequence ID" value="KAF8900255.1"/>
    <property type="molecule type" value="Genomic_DNA"/>
</dbReference>
<feature type="signal peptide" evidence="1">
    <location>
        <begin position="1"/>
        <end position="18"/>
    </location>
</feature>
<dbReference type="AlphaFoldDB" id="A0A9P5NP48"/>
<comment type="caution">
    <text evidence="2">The sequence shown here is derived from an EMBL/GenBank/DDBJ whole genome shotgun (WGS) entry which is preliminary data.</text>
</comment>